<dbReference type="Proteomes" id="UP000366872">
    <property type="component" value="Unassembled WGS sequence"/>
</dbReference>
<sequence length="743" mass="80767">MVDGWDGATALFTNPVVFNSTFSLTLDAITETGGGRVALAETATGGLGIQGQNSSRIDGGGLATPNVETLRIATSTGAARIGFKGVGWNNSANGVQMTASLRNHAATNAVGGISGEWLLEGFTAASGETLALSTASAQGFALTGFSFELVVPEVQPRTNALPNIVVILADDLGYSDISHNPYSAPEVSTPNIDNLISNGVWFSDAYASGNICAPSRTGFLSGCYQHRIGVHHEGDVNASSFSATFPYFPQHLKQQFDGVEDYATQFVGKWHQGRDRTATVSVDGNNNGSFTEDEFDYGLAEEATLKYNPLKRGFDQVYGFVDLGGSSYWNYGRGFFDQLYRHEFEAPIDGIDDGDALETYMTTRFTEEACGFIETQAAADKPFFVYLSYNAVHTPMEAPSTPAGLSEGDPGWFPDAEYYNTNFPNMGQTPSYVYDNMSDADKQANRAILMAMLYHMDQGIGQVVDCLTTNGVLDTTIVVFWSDNGSSQASVAANDPLRERKHFNYEGGVRVPMTISWPDGLGAYHGTTVDEPVMSIDILPTALDAAEIEPINGFSALDGKSLLPLIRGEVDAVHDSLCWSEGVDTGEYSIRQGDWKLYIDQDVYELYHLRDDVGESNDLSLVHPERVRSMRQKLYAWMDAMTTAAGDDIDERLWSTTSTPDGSSPVELQGFSVADGNFEVEFDEKVGWISGGAVVETTDSLTNGWTTVPAELVEQIDRFLDQGTYRATVPAEDPQRFMRIRAE</sequence>
<name>A0A6C2TYY4_PONDE</name>
<dbReference type="InterPro" id="IPR000917">
    <property type="entry name" value="Sulfatase_N"/>
</dbReference>
<protein>
    <submittedName>
        <fullName evidence="4">Arylsulfatase</fullName>
    </submittedName>
</protein>
<dbReference type="Gene3D" id="3.40.720.10">
    <property type="entry name" value="Alkaline Phosphatase, subunit A"/>
    <property type="match status" value="1"/>
</dbReference>
<evidence type="ECO:0000313" key="4">
    <source>
        <dbReference type="EMBL" id="VGO12823.1"/>
    </source>
</evidence>
<dbReference type="EMBL" id="CAAHFG010000001">
    <property type="protein sequence ID" value="VGO12823.1"/>
    <property type="molecule type" value="Genomic_DNA"/>
</dbReference>
<organism evidence="4 5">
    <name type="scientific">Pontiella desulfatans</name>
    <dbReference type="NCBI Taxonomy" id="2750659"/>
    <lineage>
        <taxon>Bacteria</taxon>
        <taxon>Pseudomonadati</taxon>
        <taxon>Kiritimatiellota</taxon>
        <taxon>Kiritimatiellia</taxon>
        <taxon>Kiritimatiellales</taxon>
        <taxon>Pontiellaceae</taxon>
        <taxon>Pontiella</taxon>
    </lineage>
</organism>
<dbReference type="Pfam" id="PF00884">
    <property type="entry name" value="Sulfatase"/>
    <property type="match status" value="1"/>
</dbReference>
<accession>A0A6C2TYY4</accession>
<keyword evidence="2" id="KW-0378">Hydrolase</keyword>
<evidence type="ECO:0000256" key="2">
    <source>
        <dbReference type="ARBA" id="ARBA00022801"/>
    </source>
</evidence>
<evidence type="ECO:0000259" key="3">
    <source>
        <dbReference type="Pfam" id="PF00884"/>
    </source>
</evidence>
<keyword evidence="5" id="KW-1185">Reference proteome</keyword>
<dbReference type="Gene3D" id="3.30.1120.10">
    <property type="match status" value="1"/>
</dbReference>
<feature type="domain" description="Sulfatase N-terminal" evidence="3">
    <location>
        <begin position="162"/>
        <end position="547"/>
    </location>
</feature>
<dbReference type="GO" id="GO:0004065">
    <property type="term" value="F:arylsulfatase activity"/>
    <property type="evidence" value="ECO:0007669"/>
    <property type="project" value="TreeGrafter"/>
</dbReference>
<dbReference type="PANTHER" id="PTHR42693">
    <property type="entry name" value="ARYLSULFATASE FAMILY MEMBER"/>
    <property type="match status" value="1"/>
</dbReference>
<dbReference type="RefSeq" id="WP_136078453.1">
    <property type="nucleotide sequence ID" value="NZ_CAAHFG010000001.1"/>
</dbReference>
<comment type="similarity">
    <text evidence="1">Belongs to the sulfatase family.</text>
</comment>
<dbReference type="PANTHER" id="PTHR42693:SF53">
    <property type="entry name" value="ENDO-4-O-SULFATASE"/>
    <property type="match status" value="1"/>
</dbReference>
<dbReference type="InterPro" id="IPR050738">
    <property type="entry name" value="Sulfatase"/>
</dbReference>
<proteinExistence type="inferred from homology"/>
<evidence type="ECO:0000313" key="5">
    <source>
        <dbReference type="Proteomes" id="UP000366872"/>
    </source>
</evidence>
<dbReference type="SUPFAM" id="SSF53649">
    <property type="entry name" value="Alkaline phosphatase-like"/>
    <property type="match status" value="1"/>
</dbReference>
<gene>
    <name evidence="4" type="primary">atsA_62</name>
    <name evidence="4" type="ORF">PDESU_01377</name>
</gene>
<dbReference type="InterPro" id="IPR017850">
    <property type="entry name" value="Alkaline_phosphatase_core_sf"/>
</dbReference>
<dbReference type="AlphaFoldDB" id="A0A6C2TYY4"/>
<evidence type="ECO:0000256" key="1">
    <source>
        <dbReference type="ARBA" id="ARBA00008779"/>
    </source>
</evidence>
<reference evidence="4 5" key="1">
    <citation type="submission" date="2019-04" db="EMBL/GenBank/DDBJ databases">
        <authorList>
            <person name="Van Vliet M D."/>
        </authorList>
    </citation>
    <scope>NUCLEOTIDE SEQUENCE [LARGE SCALE GENOMIC DNA]</scope>
    <source>
        <strain evidence="4 5">F1</strain>
    </source>
</reference>